<feature type="domain" description="DUF4246" evidence="1">
    <location>
        <begin position="1"/>
        <end position="456"/>
    </location>
</feature>
<reference evidence="2" key="1">
    <citation type="submission" date="2022-11" db="EMBL/GenBank/DDBJ databases">
        <authorList>
            <person name="Petersen C."/>
        </authorList>
    </citation>
    <scope>NUCLEOTIDE SEQUENCE</scope>
    <source>
        <strain evidence="2">IBT 23319</strain>
    </source>
</reference>
<accession>A0A9W9TL48</accession>
<gene>
    <name evidence="2" type="ORF">N7469_006898</name>
</gene>
<dbReference type="PANTHER" id="PTHR33119">
    <property type="entry name" value="IFI3P"/>
    <property type="match status" value="1"/>
</dbReference>
<dbReference type="RefSeq" id="XP_056499257.1">
    <property type="nucleotide sequence ID" value="XM_056645816.1"/>
</dbReference>
<dbReference type="InterPro" id="IPR025340">
    <property type="entry name" value="DUF4246"/>
</dbReference>
<dbReference type="EMBL" id="JAPQKT010000006">
    <property type="protein sequence ID" value="KAJ5226892.1"/>
    <property type="molecule type" value="Genomic_DNA"/>
</dbReference>
<name>A0A9W9TL48_PENCI</name>
<dbReference type="Proteomes" id="UP001147733">
    <property type="component" value="Unassembled WGS sequence"/>
</dbReference>
<evidence type="ECO:0000259" key="1">
    <source>
        <dbReference type="Pfam" id="PF14033"/>
    </source>
</evidence>
<evidence type="ECO:0000313" key="3">
    <source>
        <dbReference type="Proteomes" id="UP001147733"/>
    </source>
</evidence>
<evidence type="ECO:0000313" key="2">
    <source>
        <dbReference type="EMBL" id="KAJ5226892.1"/>
    </source>
</evidence>
<dbReference type="OrthoDB" id="4510369at2759"/>
<comment type="caution">
    <text evidence="2">The sequence shown here is derived from an EMBL/GenBank/DDBJ whole genome shotgun (WGS) entry which is preliminary data.</text>
</comment>
<dbReference type="AlphaFoldDB" id="A0A9W9TL48"/>
<dbReference type="GeneID" id="81384983"/>
<keyword evidence="3" id="KW-1185">Reference proteome</keyword>
<proteinExistence type="predicted"/>
<dbReference type="PANTHER" id="PTHR33119:SF1">
    <property type="entry name" value="FE2OG DIOXYGENASE DOMAIN-CONTAINING PROTEIN"/>
    <property type="match status" value="1"/>
</dbReference>
<protein>
    <recommendedName>
        <fullName evidence="1">DUF4246 domain-containing protein</fullName>
    </recommendedName>
</protein>
<reference evidence="2" key="2">
    <citation type="journal article" date="2023" name="IMA Fungus">
        <title>Comparative genomic study of the Penicillium genus elucidates a diverse pangenome and 15 lateral gene transfer events.</title>
        <authorList>
            <person name="Petersen C."/>
            <person name="Sorensen T."/>
            <person name="Nielsen M.R."/>
            <person name="Sondergaard T.E."/>
            <person name="Sorensen J.L."/>
            <person name="Fitzpatrick D.A."/>
            <person name="Frisvad J.C."/>
            <person name="Nielsen K.L."/>
        </authorList>
    </citation>
    <scope>NUCLEOTIDE SEQUENCE</scope>
    <source>
        <strain evidence="2">IBT 23319</strain>
    </source>
</reference>
<organism evidence="2 3">
    <name type="scientific">Penicillium citrinum</name>
    <dbReference type="NCBI Taxonomy" id="5077"/>
    <lineage>
        <taxon>Eukaryota</taxon>
        <taxon>Fungi</taxon>
        <taxon>Dikarya</taxon>
        <taxon>Ascomycota</taxon>
        <taxon>Pezizomycotina</taxon>
        <taxon>Eurotiomycetes</taxon>
        <taxon>Eurotiomycetidae</taxon>
        <taxon>Eurotiales</taxon>
        <taxon>Aspergillaceae</taxon>
        <taxon>Penicillium</taxon>
    </lineage>
</organism>
<sequence length="534" mass="61811">MDWIIDELRWRAYRYVVKGQVNVFDGVVKSDTAISSELRQALTDATRPLIQPSLQTGTRNKYQILVDPMSYPLMFGRTKVLMDGEISLGECLVSGGLGSTISLHHADRSSTDPHLRRQTIPNGIIYNNKIFSNYDMRHQCIPFDVKFTKQGCQIESYINDLHPRTHAGTYRVIEKIISQTIPLWNESLSQDSSSWKRLDPRKAYFDPPIPQWGNNRCRCENYLGGQHETTGSCPECRDIYSKWVETRRIVNPEPLPFVESPKPPATKVNLRGQFAKKGVQILARIESVNLAPGGSRAGDNWHVEGALNEHICATALLCYDMENISLRKVRFRHRFKHDINFWFNSFMRDVPAWVNKANWEAVNSQLLDTLPHPYAEDNDAEFDLYNVIQELGKVPLREGRLVVFPSNLQSRSTMFRTKDSTKPGSCKILALFLVDPHLRVISTAKVPPQRKDWWTEREWLINFILCCHLPQELVNMVFKELDRIEDYPMTWKVERTTRLRMIRARKEITDLSTDEVEQPDRGYFDLAPWIADFP</sequence>
<dbReference type="Pfam" id="PF14033">
    <property type="entry name" value="DUF4246"/>
    <property type="match status" value="1"/>
</dbReference>
<dbReference type="InterPro" id="IPR049192">
    <property type="entry name" value="DUF4246_C"/>
</dbReference>